<accession>A0AAN9XZW7</accession>
<evidence type="ECO:0000313" key="3">
    <source>
        <dbReference type="Proteomes" id="UP001367676"/>
    </source>
</evidence>
<gene>
    <name evidence="2" type="ORF">V9T40_011851</name>
</gene>
<evidence type="ECO:0000313" key="2">
    <source>
        <dbReference type="EMBL" id="KAK7575565.1"/>
    </source>
</evidence>
<dbReference type="AlphaFoldDB" id="A0AAN9XZW7"/>
<organism evidence="2 3">
    <name type="scientific">Parthenolecanium corni</name>
    <dbReference type="NCBI Taxonomy" id="536013"/>
    <lineage>
        <taxon>Eukaryota</taxon>
        <taxon>Metazoa</taxon>
        <taxon>Ecdysozoa</taxon>
        <taxon>Arthropoda</taxon>
        <taxon>Hexapoda</taxon>
        <taxon>Insecta</taxon>
        <taxon>Pterygota</taxon>
        <taxon>Neoptera</taxon>
        <taxon>Paraneoptera</taxon>
        <taxon>Hemiptera</taxon>
        <taxon>Sternorrhyncha</taxon>
        <taxon>Coccoidea</taxon>
        <taxon>Coccidae</taxon>
        <taxon>Parthenolecanium</taxon>
    </lineage>
</organism>
<protein>
    <submittedName>
        <fullName evidence="2">Uncharacterized protein</fullName>
    </submittedName>
</protein>
<sequence>MFSLYKSRDLIAASSFAADCTSTANIRTSRPSRSTLDHKTGENSIKIAAGHENIDSAVRKTYVTFFTSLSSSATRPTTAISSTPLDLRAFHGEHFSHLRHAAHQQPTHHNSLHVAVADAMQQGMLLQRPVFKMNPTNEFWDQARVSPQTPTNTLQAAAAAAAAAVANSASLNRANSLANSSHAAATPTSANGLSGGGAAGLGGGAGNASINQSNMMAMLPPPTKTEPMNSAAPNTNGSVGAASNGASQNSASGGGGANSGNGSNPRRTPDANCNPNMTMTTFNNTADTTNANNTNASNVDNQSMDTSNMANQNNMVAINNLNNMNNMVTLPDPKIMTEKLVSELQVRARASDIMYLEICT</sequence>
<comment type="caution">
    <text evidence="2">The sequence shown here is derived from an EMBL/GenBank/DDBJ whole genome shotgun (WGS) entry which is preliminary data.</text>
</comment>
<proteinExistence type="predicted"/>
<dbReference type="Proteomes" id="UP001367676">
    <property type="component" value="Unassembled WGS sequence"/>
</dbReference>
<feature type="compositionally biased region" description="Low complexity" evidence="1">
    <location>
        <begin position="234"/>
        <end position="251"/>
    </location>
</feature>
<reference evidence="2 3" key="1">
    <citation type="submission" date="2024-03" db="EMBL/GenBank/DDBJ databases">
        <title>Adaptation during the transition from Ophiocordyceps entomopathogen to insect associate is accompanied by gene loss and intensified selection.</title>
        <authorList>
            <person name="Ward C.M."/>
            <person name="Onetto C.A."/>
            <person name="Borneman A.R."/>
        </authorList>
    </citation>
    <scope>NUCLEOTIDE SEQUENCE [LARGE SCALE GENOMIC DNA]</scope>
    <source>
        <strain evidence="2">AWRI1</strain>
        <tissue evidence="2">Single Adult Female</tissue>
    </source>
</reference>
<evidence type="ECO:0000256" key="1">
    <source>
        <dbReference type="SAM" id="MobiDB-lite"/>
    </source>
</evidence>
<feature type="region of interest" description="Disordered" evidence="1">
    <location>
        <begin position="212"/>
        <end position="275"/>
    </location>
</feature>
<keyword evidence="3" id="KW-1185">Reference proteome</keyword>
<dbReference type="EMBL" id="JBBCAQ010000036">
    <property type="protein sequence ID" value="KAK7575565.1"/>
    <property type="molecule type" value="Genomic_DNA"/>
</dbReference>
<name>A0AAN9XZW7_9HEMI</name>